<evidence type="ECO:0000256" key="14">
    <source>
        <dbReference type="RuleBase" id="RU000688"/>
    </source>
</evidence>
<accession>A0AAW0HWK6</accession>
<evidence type="ECO:0000256" key="3">
    <source>
        <dbReference type="ARBA" id="ARBA00022692"/>
    </source>
</evidence>
<comment type="function">
    <text evidence="11">Receptor for prostaglandin E2 (PGE2). The activity of this receptor is mediated by G(s) proteins that stimulate adenylate cyclase. The subsequent raise in intracellular cAMP is responsible for the relaxing effect of this receptor on smooth muscle.</text>
</comment>
<evidence type="ECO:0000256" key="6">
    <source>
        <dbReference type="ARBA" id="ARBA00023136"/>
    </source>
</evidence>
<evidence type="ECO:0000256" key="10">
    <source>
        <dbReference type="ARBA" id="ARBA00023224"/>
    </source>
</evidence>
<dbReference type="InterPro" id="IPR001923">
    <property type="entry name" value="Prostglndn_EP2_rcpt"/>
</dbReference>
<feature type="transmembrane region" description="Helical" evidence="16">
    <location>
        <begin position="431"/>
        <end position="453"/>
    </location>
</feature>
<evidence type="ECO:0000256" key="12">
    <source>
        <dbReference type="ARBA" id="ARBA00067998"/>
    </source>
</evidence>
<evidence type="ECO:0000256" key="16">
    <source>
        <dbReference type="SAM" id="Phobius"/>
    </source>
</evidence>
<evidence type="ECO:0000256" key="8">
    <source>
        <dbReference type="ARBA" id="ARBA00023170"/>
    </source>
</evidence>
<evidence type="ECO:0000256" key="5">
    <source>
        <dbReference type="ARBA" id="ARBA00023040"/>
    </source>
</evidence>
<feature type="transmembrane region" description="Helical" evidence="16">
    <location>
        <begin position="304"/>
        <end position="324"/>
    </location>
</feature>
<evidence type="ECO:0000256" key="7">
    <source>
        <dbReference type="ARBA" id="ARBA00023157"/>
    </source>
</evidence>
<feature type="transmembrane region" description="Helical" evidence="16">
    <location>
        <begin position="344"/>
        <end position="369"/>
    </location>
</feature>
<gene>
    <name evidence="18" type="ORF">U0070_024712</name>
</gene>
<keyword evidence="19" id="KW-1185">Reference proteome</keyword>
<feature type="region of interest" description="Disordered" evidence="15">
    <location>
        <begin position="510"/>
        <end position="531"/>
    </location>
</feature>
<keyword evidence="9" id="KW-0325">Glycoprotein</keyword>
<keyword evidence="7" id="KW-1015">Disulfide bond</keyword>
<evidence type="ECO:0000256" key="11">
    <source>
        <dbReference type="ARBA" id="ARBA00055790"/>
    </source>
</evidence>
<feature type="region of interest" description="Disordered" evidence="15">
    <location>
        <begin position="148"/>
        <end position="199"/>
    </location>
</feature>
<proteinExistence type="inferred from homology"/>
<dbReference type="GO" id="GO:0071380">
    <property type="term" value="P:cellular response to prostaglandin E stimulus"/>
    <property type="evidence" value="ECO:0007669"/>
    <property type="project" value="TreeGrafter"/>
</dbReference>
<keyword evidence="4 16" id="KW-1133">Transmembrane helix</keyword>
<dbReference type="PRINTS" id="PR01788">
    <property type="entry name" value="PROSTANOIDR"/>
</dbReference>
<evidence type="ECO:0000256" key="13">
    <source>
        <dbReference type="ARBA" id="ARBA00080542"/>
    </source>
</evidence>
<evidence type="ECO:0000256" key="2">
    <source>
        <dbReference type="ARBA" id="ARBA00022475"/>
    </source>
</evidence>
<dbReference type="GO" id="GO:0006954">
    <property type="term" value="P:inflammatory response"/>
    <property type="evidence" value="ECO:0007669"/>
    <property type="project" value="TreeGrafter"/>
</dbReference>
<dbReference type="GO" id="GO:0007204">
    <property type="term" value="P:positive regulation of cytosolic calcium ion concentration"/>
    <property type="evidence" value="ECO:0007669"/>
    <property type="project" value="TreeGrafter"/>
</dbReference>
<dbReference type="GO" id="GO:0004957">
    <property type="term" value="F:prostaglandin E receptor activity"/>
    <property type="evidence" value="ECO:0007669"/>
    <property type="project" value="InterPro"/>
</dbReference>
<protein>
    <recommendedName>
        <fullName evidence="12">Prostaglandin E2 receptor EP2 subtype</fullName>
    </recommendedName>
    <alternativeName>
        <fullName evidence="13">Prostanoid EP2 receptor</fullName>
    </alternativeName>
</protein>
<evidence type="ECO:0000256" key="1">
    <source>
        <dbReference type="ARBA" id="ARBA00004651"/>
    </source>
</evidence>
<dbReference type="PRINTS" id="PR00237">
    <property type="entry name" value="GPCRRHODOPSN"/>
</dbReference>
<dbReference type="FunFam" id="1.20.1070.10:FF:000212">
    <property type="entry name" value="Prostaglandin E2 receptor EP2 subtype"/>
    <property type="match status" value="1"/>
</dbReference>
<keyword evidence="8 14" id="KW-0675">Receptor</keyword>
<dbReference type="GO" id="GO:0005886">
    <property type="term" value="C:plasma membrane"/>
    <property type="evidence" value="ECO:0007669"/>
    <property type="project" value="UniProtKB-SubCell"/>
</dbReference>
<dbReference type="InterPro" id="IPR017452">
    <property type="entry name" value="GPCR_Rhodpsn_7TM"/>
</dbReference>
<dbReference type="InterPro" id="IPR000276">
    <property type="entry name" value="GPCR_Rhodpsn"/>
</dbReference>
<keyword evidence="2" id="KW-1003">Cell membrane</keyword>
<feature type="transmembrane region" description="Helical" evidence="16">
    <location>
        <begin position="473"/>
        <end position="501"/>
    </location>
</feature>
<dbReference type="PANTHER" id="PTHR11866">
    <property type="entry name" value="G-PROTEIN COUPLED RECEPTOR FAMILY 1 MEMBER"/>
    <property type="match status" value="1"/>
</dbReference>
<organism evidence="18 19">
    <name type="scientific">Myodes glareolus</name>
    <name type="common">Bank vole</name>
    <name type="synonym">Clethrionomys glareolus</name>
    <dbReference type="NCBI Taxonomy" id="447135"/>
    <lineage>
        <taxon>Eukaryota</taxon>
        <taxon>Metazoa</taxon>
        <taxon>Chordata</taxon>
        <taxon>Craniata</taxon>
        <taxon>Vertebrata</taxon>
        <taxon>Euteleostomi</taxon>
        <taxon>Mammalia</taxon>
        <taxon>Eutheria</taxon>
        <taxon>Euarchontoglires</taxon>
        <taxon>Glires</taxon>
        <taxon>Rodentia</taxon>
        <taxon>Myomorpha</taxon>
        <taxon>Muroidea</taxon>
        <taxon>Cricetidae</taxon>
        <taxon>Arvicolinae</taxon>
        <taxon>Myodes</taxon>
    </lineage>
</organism>
<keyword evidence="5 14" id="KW-0297">G-protein coupled receptor</keyword>
<dbReference type="EMBL" id="JBBHLL010000303">
    <property type="protein sequence ID" value="KAK7806365.1"/>
    <property type="molecule type" value="Genomic_DNA"/>
</dbReference>
<comment type="caution">
    <text evidence="18">The sequence shown here is derived from an EMBL/GenBank/DDBJ whole genome shotgun (WGS) entry which is preliminary data.</text>
</comment>
<dbReference type="GO" id="GO:0007189">
    <property type="term" value="P:adenylate cyclase-activating G protein-coupled receptor signaling pathway"/>
    <property type="evidence" value="ECO:0007669"/>
    <property type="project" value="TreeGrafter"/>
</dbReference>
<keyword evidence="6 16" id="KW-0472">Membrane</keyword>
<dbReference type="InterPro" id="IPR008365">
    <property type="entry name" value="Prostanoid_rcpt"/>
</dbReference>
<evidence type="ECO:0000313" key="18">
    <source>
        <dbReference type="EMBL" id="KAK7806365.1"/>
    </source>
</evidence>
<dbReference type="PROSITE" id="PS00237">
    <property type="entry name" value="G_PROTEIN_RECEP_F1_1"/>
    <property type="match status" value="1"/>
</dbReference>
<feature type="transmembrane region" description="Helical" evidence="16">
    <location>
        <begin position="540"/>
        <end position="563"/>
    </location>
</feature>
<evidence type="ECO:0000256" key="9">
    <source>
        <dbReference type="ARBA" id="ARBA00023180"/>
    </source>
</evidence>
<evidence type="ECO:0000256" key="4">
    <source>
        <dbReference type="ARBA" id="ARBA00022989"/>
    </source>
</evidence>
<dbReference type="PROSITE" id="PS50262">
    <property type="entry name" value="G_PROTEIN_RECEP_F1_2"/>
    <property type="match status" value="1"/>
</dbReference>
<sequence length="639" mass="70448">MPEPVEELYGRFAHIIQAKQKLSSRILARSQSMMITNDMSHLKSSQETALWCRCSKETNSSTLTATLTCPKCDLGSKQDPNIATNIVASPINLHISLTTLHWFPASARAKGFRAEVRRPCKHPGYSAGMKTLQVSSGWTPDPLLEPSSCVSPCSPTTTPSNSSQTMEVASLAATTGPAPSRRGHGVEGYPASSPQQPEQMRRRNLEGDLMMLQGSGHWARKRETRAKRPLARAGGRKGALDFGPSPFPFCVLEHRGPQTLLLYQPGGESISPPSPPTMGNVSKDSGRIEFCESRQWLHPEDSPAISSVMFSAGVLGNLIALALLARRWRGDTGCSAGSRTSISLFHVLVTELVFTDLLGTCLISPVVLASYARNQTLVALAPESRVCTYFAFTMTFFSLATMLMLFAMALERYLSIGHPYFYRRRFSRRGGLAVLPVIYAVSLLFCSLPLLNYGEYVQYCPGTWCFIRHGRTAYLQLYATVLLLLILAVLACNFSVILNLIRMHRRARRSRCGSSSGGLGGPGSRRRGERTSMAEETDHLILLAIMTITFAICSLPFTIFAYVNETSSRKENLDLQALRFLSINSIIDPWVFAILRPPVLRLMRSVLCCRISLRTQEVSQTSCSALSSATKQTDLCRQL</sequence>
<evidence type="ECO:0000256" key="15">
    <source>
        <dbReference type="SAM" id="MobiDB-lite"/>
    </source>
</evidence>
<dbReference type="PANTHER" id="PTHR11866:SF8">
    <property type="entry name" value="PROSTAGLANDIN E2 RECEPTOR EP2 SUBTYPE"/>
    <property type="match status" value="1"/>
</dbReference>
<dbReference type="SUPFAM" id="SSF81321">
    <property type="entry name" value="Family A G protein-coupled receptor-like"/>
    <property type="match status" value="1"/>
</dbReference>
<name>A0AAW0HWK6_MYOGA</name>
<feature type="compositionally biased region" description="Low complexity" evidence="15">
    <location>
        <begin position="148"/>
        <end position="165"/>
    </location>
</feature>
<comment type="subcellular location">
    <subcellularLocation>
        <location evidence="1">Cell membrane</location>
        <topology evidence="1">Multi-pass membrane protein</topology>
    </subcellularLocation>
</comment>
<comment type="similarity">
    <text evidence="14">Belongs to the G-protein coupled receptor 1 family.</text>
</comment>
<dbReference type="Proteomes" id="UP001488838">
    <property type="component" value="Unassembled WGS sequence"/>
</dbReference>
<dbReference type="AlphaFoldDB" id="A0AAW0HWK6"/>
<reference evidence="18 19" key="1">
    <citation type="journal article" date="2023" name="bioRxiv">
        <title>Conserved and derived expression patterns and positive selection on dental genes reveal complex evolutionary context of ever-growing rodent molars.</title>
        <authorList>
            <person name="Calamari Z.T."/>
            <person name="Song A."/>
            <person name="Cohen E."/>
            <person name="Akter M."/>
            <person name="Roy R.D."/>
            <person name="Hallikas O."/>
            <person name="Christensen M.M."/>
            <person name="Li P."/>
            <person name="Marangoni P."/>
            <person name="Jernvall J."/>
            <person name="Klein O.D."/>
        </authorList>
    </citation>
    <scope>NUCLEOTIDE SEQUENCE [LARGE SCALE GENOMIC DNA]</scope>
    <source>
        <strain evidence="18">V071</strain>
    </source>
</reference>
<feature type="domain" description="G-protein coupled receptors family 1 profile" evidence="17">
    <location>
        <begin position="316"/>
        <end position="592"/>
    </location>
</feature>
<dbReference type="CDD" id="cd15139">
    <property type="entry name" value="7tmA_PGE2_EP2"/>
    <property type="match status" value="1"/>
</dbReference>
<dbReference type="Gene3D" id="1.20.1070.10">
    <property type="entry name" value="Rhodopsin 7-helix transmembrane proteins"/>
    <property type="match status" value="1"/>
</dbReference>
<feature type="transmembrane region" description="Helical" evidence="16">
    <location>
        <begin position="389"/>
        <end position="410"/>
    </location>
</feature>
<evidence type="ECO:0000313" key="19">
    <source>
        <dbReference type="Proteomes" id="UP001488838"/>
    </source>
</evidence>
<evidence type="ECO:0000259" key="17">
    <source>
        <dbReference type="PROSITE" id="PS50262"/>
    </source>
</evidence>
<keyword evidence="3 14" id="KW-0812">Transmembrane</keyword>
<feature type="transmembrane region" description="Helical" evidence="16">
    <location>
        <begin position="575"/>
        <end position="595"/>
    </location>
</feature>
<dbReference type="PRINTS" id="PR00581">
    <property type="entry name" value="PRSTNOIDEP2R"/>
</dbReference>
<keyword evidence="10 14" id="KW-0807">Transducer</keyword>
<dbReference type="Pfam" id="PF00001">
    <property type="entry name" value="7tm_1"/>
    <property type="match status" value="1"/>
</dbReference>